<evidence type="ECO:0000259" key="1">
    <source>
        <dbReference type="PROSITE" id="PS51085"/>
    </source>
</evidence>
<dbReference type="RefSeq" id="WP_008617925.1">
    <property type="nucleotide sequence ID" value="NZ_AONQ01000030.1"/>
</dbReference>
<dbReference type="InterPro" id="IPR052911">
    <property type="entry name" value="Corrinoid_activation_enz"/>
</dbReference>
<comment type="caution">
    <text evidence="2">The sequence shown here is derived from an EMBL/GenBank/DDBJ whole genome shotgun (WGS) entry which is preliminary data.</text>
</comment>
<dbReference type="Pfam" id="PF14574">
    <property type="entry name" value="RACo_C_ter"/>
    <property type="match status" value="1"/>
</dbReference>
<gene>
    <name evidence="2" type="ORF">H261_12396</name>
</gene>
<dbReference type="Gene3D" id="3.10.20.30">
    <property type="match status" value="1"/>
</dbReference>
<dbReference type="InterPro" id="IPR001041">
    <property type="entry name" value="2Fe-2S_ferredoxin-type"/>
</dbReference>
<dbReference type="eggNOG" id="COG3894">
    <property type="taxonomic scope" value="Bacteria"/>
</dbReference>
<dbReference type="PANTHER" id="PTHR42895">
    <property type="entry name" value="IRON-SULFUR CLUSTER-BINDING PROTEIN-RELATED"/>
    <property type="match status" value="1"/>
</dbReference>
<dbReference type="AlphaFoldDB" id="M2Z5P9"/>
<feature type="domain" description="2Fe-2S ferredoxin-type" evidence="1">
    <location>
        <begin position="1"/>
        <end position="95"/>
    </location>
</feature>
<dbReference type="InterPro" id="IPR036010">
    <property type="entry name" value="2Fe-2S_ferredoxin-like_sf"/>
</dbReference>
<dbReference type="InterPro" id="IPR042259">
    <property type="entry name" value="Raco-like_middle_sf"/>
</dbReference>
<dbReference type="InterPro" id="IPR012675">
    <property type="entry name" value="Beta-grasp_dom_sf"/>
</dbReference>
<dbReference type="PROSITE" id="PS51085">
    <property type="entry name" value="2FE2S_FER_2"/>
    <property type="match status" value="1"/>
</dbReference>
<sequence length="524" mass="54211">MSIRVSFQPSGIDGGAPAGELLLETARRLGARIGASCGGRGKCRSCAIRLEGDHLPEASAPDREVFSAAELESGWRRACQTRISQSCRVHVSARTHGAAVMHGQAMTATRVGIAEPVAASGLGLAVDLGTTNLAASLIDLETGAVVAQAALENPQAIYGGDVISRGGRALRDPEAAGELRRLAVTAIAALAHTVTGGRPETVHHLAVVGNSVMQHLLLGLAVEGLVKAPYRPLLSEAHDRPAEDFGLAPGARLHVGPNIAGFVGSDHVAALLDVLDSEPQGCWALLDIGTNTEISLFRDGRLVSASCPSGPAFEGGALTCGMRAAPGAVERVRIHGDRADFGVIGDADPVGLCGSGVLSLMAELRKAGIVDRRGRLGGDHPLVRERGHVREVVLAGEAETGGPPVTFTQADIRNVQLAKAAIRAGLDLMLEHEGIGPAALDRVLVAGAFGKYIDLGDAVAIGMLPDLEAGRFSQLGNAAGAGVGRMLACHGARRRAGEIARTAHHLDLGARPDFQKRFIARMGL</sequence>
<evidence type="ECO:0000313" key="3">
    <source>
        <dbReference type="Proteomes" id="UP000011744"/>
    </source>
</evidence>
<proteinExistence type="predicted"/>
<keyword evidence="3" id="KW-1185">Reference proteome</keyword>
<organism evidence="2 3">
    <name type="scientific">Paramagnetospirillum caucaseum</name>
    <dbReference type="NCBI Taxonomy" id="1244869"/>
    <lineage>
        <taxon>Bacteria</taxon>
        <taxon>Pseudomonadati</taxon>
        <taxon>Pseudomonadota</taxon>
        <taxon>Alphaproteobacteria</taxon>
        <taxon>Rhodospirillales</taxon>
        <taxon>Magnetospirillaceae</taxon>
        <taxon>Paramagnetospirillum</taxon>
    </lineage>
</organism>
<name>M2Z5P9_9PROT</name>
<dbReference type="SUPFAM" id="SSF53067">
    <property type="entry name" value="Actin-like ATPase domain"/>
    <property type="match status" value="1"/>
</dbReference>
<dbReference type="InterPro" id="IPR027980">
    <property type="entry name" value="RACo_C"/>
</dbReference>
<dbReference type="InterPro" id="IPR041414">
    <property type="entry name" value="Raco-like_middle"/>
</dbReference>
<evidence type="ECO:0000313" key="2">
    <source>
        <dbReference type="EMBL" id="EME69625.1"/>
    </source>
</evidence>
<dbReference type="InterPro" id="IPR043129">
    <property type="entry name" value="ATPase_NBD"/>
</dbReference>
<dbReference type="Proteomes" id="UP000011744">
    <property type="component" value="Unassembled WGS sequence"/>
</dbReference>
<dbReference type="Pfam" id="PF17651">
    <property type="entry name" value="Raco_middle"/>
    <property type="match status" value="1"/>
</dbReference>
<dbReference type="CDD" id="cd00207">
    <property type="entry name" value="fer2"/>
    <property type="match status" value="1"/>
</dbReference>
<dbReference type="PANTHER" id="PTHR42895:SF2">
    <property type="entry name" value="IRON-SULFUR CLUSTER PROTEIN"/>
    <property type="match status" value="1"/>
</dbReference>
<dbReference type="Gene3D" id="3.30.420.480">
    <property type="entry name" value="Domain of unknown function (DUF4445)"/>
    <property type="match status" value="1"/>
</dbReference>
<reference evidence="2 3" key="1">
    <citation type="journal article" date="2014" name="Genome Announc.">
        <title>Draft Genome Sequence of Magnetospirillum sp. Strain SO-1, a Freshwater Magnetotactic Bacterium Isolated from the Ol'khovka River, Russia.</title>
        <authorList>
            <person name="Grouzdev D.S."/>
            <person name="Dziuba M.V."/>
            <person name="Sukhacheva M.S."/>
            <person name="Mardanov A.V."/>
            <person name="Beletskiy A.V."/>
            <person name="Kuznetsov B.B."/>
            <person name="Skryabin K.G."/>
        </authorList>
    </citation>
    <scope>NUCLEOTIDE SEQUENCE [LARGE SCALE GENOMIC DNA]</scope>
    <source>
        <strain evidence="2 3">SO-1</strain>
    </source>
</reference>
<dbReference type="eggNOG" id="COG2871">
    <property type="taxonomic scope" value="Bacteria"/>
</dbReference>
<dbReference type="EMBL" id="AONQ01000030">
    <property type="protein sequence ID" value="EME69625.1"/>
    <property type="molecule type" value="Genomic_DNA"/>
</dbReference>
<dbReference type="PATRIC" id="fig|1244869.3.peg.2502"/>
<protein>
    <submittedName>
        <fullName evidence="2">Ferredoxin</fullName>
    </submittedName>
</protein>
<accession>M2Z5P9</accession>
<dbReference type="STRING" id="1244869.H261_12396"/>
<dbReference type="SUPFAM" id="SSF54292">
    <property type="entry name" value="2Fe-2S ferredoxin-like"/>
    <property type="match status" value="1"/>
</dbReference>
<dbReference type="Pfam" id="PF00111">
    <property type="entry name" value="Fer2"/>
    <property type="match status" value="1"/>
</dbReference>
<dbReference type="OrthoDB" id="9810588at2"/>
<dbReference type="GO" id="GO:0051536">
    <property type="term" value="F:iron-sulfur cluster binding"/>
    <property type="evidence" value="ECO:0007669"/>
    <property type="project" value="InterPro"/>
</dbReference>